<evidence type="ECO:0008006" key="3">
    <source>
        <dbReference type="Google" id="ProtNLM"/>
    </source>
</evidence>
<name>A0A2K9LML7_9GAMM</name>
<sequence length="244" mass="25770">MNIYKAVRFALFFVGSTGSVSSSRKQAFGNRRIVISACALLASLLMHSNAQALLISADSSFGADTITYDTDTGLEWLDPVLGLASGGGSYNQVTSQLASGGIYEGFRFATASELQTLFFVSAGITLGTPGADQAIADLIGLVGDTFNDSPYPDFTFYATSAYYDYGIPGQVGLASLEVESFFGEWSDGEAFITLSPDSPDLNGGPFGSWLVRDTSLPESVSEPSVFLLLVAALGVAVRRNRRSA</sequence>
<protein>
    <recommendedName>
        <fullName evidence="3">PEP-CTERM protein-sorting domain-containing protein</fullName>
    </recommendedName>
</protein>
<reference evidence="2" key="1">
    <citation type="submission" date="2017-08" db="EMBL/GenBank/DDBJ databases">
        <title>Direct submision.</title>
        <authorList>
            <person name="Kim S.-J."/>
            <person name="Rhee S.-K."/>
        </authorList>
    </citation>
    <scope>NUCLEOTIDE SEQUENCE [LARGE SCALE GENOMIC DNA]</scope>
    <source>
        <strain evidence="2">GI5</strain>
    </source>
</reference>
<evidence type="ECO:0000313" key="1">
    <source>
        <dbReference type="EMBL" id="AUM13596.1"/>
    </source>
</evidence>
<proteinExistence type="predicted"/>
<dbReference type="AlphaFoldDB" id="A0A2K9LML7"/>
<accession>A0A2K9LML7</accession>
<dbReference type="EMBL" id="CP022684">
    <property type="protein sequence ID" value="AUM13596.1"/>
    <property type="molecule type" value="Genomic_DNA"/>
</dbReference>
<organism evidence="1 2">
    <name type="scientific">Ketobacter alkanivorans</name>
    <dbReference type="NCBI Taxonomy" id="1917421"/>
    <lineage>
        <taxon>Bacteria</taxon>
        <taxon>Pseudomonadati</taxon>
        <taxon>Pseudomonadota</taxon>
        <taxon>Gammaproteobacteria</taxon>
        <taxon>Pseudomonadales</taxon>
        <taxon>Ketobacteraceae</taxon>
        <taxon>Ketobacter</taxon>
    </lineage>
</organism>
<dbReference type="Proteomes" id="UP000235116">
    <property type="component" value="Chromosome"/>
</dbReference>
<gene>
    <name evidence="1" type="ORF">Kalk_14720</name>
</gene>
<keyword evidence="2" id="KW-1185">Reference proteome</keyword>
<dbReference type="RefSeq" id="WP_101894971.1">
    <property type="nucleotide sequence ID" value="NZ_CP022684.1"/>
</dbReference>
<dbReference type="OrthoDB" id="6385968at2"/>
<dbReference type="KEGG" id="kak:Kalk_14720"/>
<evidence type="ECO:0000313" key="2">
    <source>
        <dbReference type="Proteomes" id="UP000235116"/>
    </source>
</evidence>